<dbReference type="EMBL" id="ACBW01000257">
    <property type="protein sequence ID" value="EEF78341.1"/>
    <property type="molecule type" value="Genomic_DNA"/>
</dbReference>
<evidence type="ECO:0000313" key="1">
    <source>
        <dbReference type="EMBL" id="EEF78341.1"/>
    </source>
</evidence>
<sequence length="158" mass="17934">RPRFPCRIVRGGESPQGIAGKDYARAKRKNDGVRVGCFGRQAQQPLESVMIYQHSNMQTYQHANMPTCKPITMVIYIAGSISLFRRKRSNHFRLQRQSKHGAFRRLKGRAAAPFPDKSSSRFAASVFIGKTLYPTAPCKRAFENENDRPATHRPKGEK</sequence>
<accession>S0FEW1</accession>
<comment type="caution">
    <text evidence="1">The sequence shown here is derived from an EMBL/GenBank/DDBJ whole genome shotgun (WGS) entry which is preliminary data.</text>
</comment>
<organism evidence="1 2">
    <name type="scientific">Phocaeicola coprophilus DSM 18228 = JCM 13818</name>
    <dbReference type="NCBI Taxonomy" id="547042"/>
    <lineage>
        <taxon>Bacteria</taxon>
        <taxon>Pseudomonadati</taxon>
        <taxon>Bacteroidota</taxon>
        <taxon>Bacteroidia</taxon>
        <taxon>Bacteroidales</taxon>
        <taxon>Bacteroidaceae</taxon>
        <taxon>Phocaeicola</taxon>
    </lineage>
</organism>
<gene>
    <name evidence="1" type="ORF">BACCOPRO_03868</name>
</gene>
<dbReference type="AlphaFoldDB" id="S0FEW1"/>
<proteinExistence type="predicted"/>
<dbReference type="Proteomes" id="UP000014073">
    <property type="component" value="Unassembled WGS sequence"/>
</dbReference>
<dbReference type="eggNOG" id="ENOG50341UT">
    <property type="taxonomic scope" value="Bacteria"/>
</dbReference>
<dbReference type="HOGENOM" id="CLU_1664341_0_0_10"/>
<feature type="non-terminal residue" evidence="1">
    <location>
        <position position="1"/>
    </location>
</feature>
<keyword evidence="2" id="KW-1185">Reference proteome</keyword>
<name>S0FEW1_9BACT</name>
<evidence type="ECO:0000313" key="2">
    <source>
        <dbReference type="Proteomes" id="UP000014073"/>
    </source>
</evidence>
<reference evidence="1 2" key="1">
    <citation type="submission" date="2008-12" db="EMBL/GenBank/DDBJ databases">
        <authorList>
            <person name="Fulton L."/>
            <person name="Clifton S."/>
            <person name="Fulton B."/>
            <person name="Xu J."/>
            <person name="Minx P."/>
            <person name="Pepin K.H."/>
            <person name="Johnson M."/>
            <person name="Bhonagiri V."/>
            <person name="Nash W.E."/>
            <person name="Mardis E.R."/>
            <person name="Wilson R.K."/>
        </authorList>
    </citation>
    <scope>NUCLEOTIDE SEQUENCE [LARGE SCALE GENOMIC DNA]</scope>
    <source>
        <strain evidence="1 2">DSM 18228</strain>
    </source>
</reference>
<protein>
    <submittedName>
        <fullName evidence="1">Uncharacterized protein</fullName>
    </submittedName>
</protein>